<dbReference type="GO" id="GO:0030247">
    <property type="term" value="F:polysaccharide binding"/>
    <property type="evidence" value="ECO:0007669"/>
    <property type="project" value="TreeGrafter"/>
</dbReference>
<name>A0A8H6M4A9_9AGAR</name>
<comment type="caution">
    <text evidence="2">The sequence shown here is derived from an EMBL/GenBank/DDBJ whole genome shotgun (WGS) entry which is preliminary data.</text>
</comment>
<evidence type="ECO:0000259" key="1">
    <source>
        <dbReference type="Pfam" id="PF09458"/>
    </source>
</evidence>
<dbReference type="InterPro" id="IPR019019">
    <property type="entry name" value="H-type_lectin_domain"/>
</dbReference>
<dbReference type="AlphaFoldDB" id="A0A8H6M4A9"/>
<dbReference type="Pfam" id="PF09458">
    <property type="entry name" value="H_lectin"/>
    <property type="match status" value="3"/>
</dbReference>
<evidence type="ECO:0000313" key="3">
    <source>
        <dbReference type="Proteomes" id="UP000521943"/>
    </source>
</evidence>
<sequence>MLSREKGQYEWHQLSDAFDPSKLSTLVPIIRGGYHTSSDNSRKRVYIAKGRLGNGTVQCGYVYQGICARLCYDGQAIDVQDYSILVLSQSNAYAARVMVGNYTTENHWIHVKPAAHYSSLIYLPQQTQIVPRVALALNSLDIGYDYTIGEAHVRVRAYPQNVSKESFICNSEAWEDTRLFNTSIDWAAIEDPTWRCGVFKLTDVVEYDWVNGVKSLHNHRIVFPTRFDFPPLVFVAFSHIDIWGHWSLRTYATNVDHAGFNISIVKGEQKYYDDEPATVLGSASITWIAIPNWGYFGENPYMRDVESRRRALEDGTGMSSSASSLGGLRKLFVGLNSIHMSSKKNLRLTVSTSGVTHIGMDWKIEKWGDTSVENLNAGASYPCC</sequence>
<organism evidence="2 3">
    <name type="scientific">Ephemerocybe angulata</name>
    <dbReference type="NCBI Taxonomy" id="980116"/>
    <lineage>
        <taxon>Eukaryota</taxon>
        <taxon>Fungi</taxon>
        <taxon>Dikarya</taxon>
        <taxon>Basidiomycota</taxon>
        <taxon>Agaricomycotina</taxon>
        <taxon>Agaricomycetes</taxon>
        <taxon>Agaricomycetidae</taxon>
        <taxon>Agaricales</taxon>
        <taxon>Agaricineae</taxon>
        <taxon>Psathyrellaceae</taxon>
        <taxon>Ephemerocybe</taxon>
    </lineage>
</organism>
<feature type="domain" description="H-type lectin" evidence="1">
    <location>
        <begin position="330"/>
        <end position="377"/>
    </location>
</feature>
<dbReference type="Gene3D" id="2.60.40.2080">
    <property type="match status" value="3"/>
</dbReference>
<gene>
    <name evidence="2" type="ORF">DFP72DRAFT_908952</name>
</gene>
<dbReference type="GO" id="GO:0046871">
    <property type="term" value="F:N-acetylgalactosamine binding"/>
    <property type="evidence" value="ECO:0007669"/>
    <property type="project" value="TreeGrafter"/>
</dbReference>
<dbReference type="GO" id="GO:0098609">
    <property type="term" value="P:cell-cell adhesion"/>
    <property type="evidence" value="ECO:0007669"/>
    <property type="project" value="TreeGrafter"/>
</dbReference>
<proteinExistence type="predicted"/>
<feature type="domain" description="H-type lectin" evidence="1">
    <location>
        <begin position="219"/>
        <end position="290"/>
    </location>
</feature>
<reference evidence="2 3" key="1">
    <citation type="submission" date="2020-07" db="EMBL/GenBank/DDBJ databases">
        <title>Comparative genomics of pyrophilous fungi reveals a link between fire events and developmental genes.</title>
        <authorList>
            <consortium name="DOE Joint Genome Institute"/>
            <person name="Steindorff A.S."/>
            <person name="Carver A."/>
            <person name="Calhoun S."/>
            <person name="Stillman K."/>
            <person name="Liu H."/>
            <person name="Lipzen A."/>
            <person name="Pangilinan J."/>
            <person name="Labutti K."/>
            <person name="Bruns T.D."/>
            <person name="Grigoriev I.V."/>
        </authorList>
    </citation>
    <scope>NUCLEOTIDE SEQUENCE [LARGE SCALE GENOMIC DNA]</scope>
    <source>
        <strain evidence="2 3">CBS 144469</strain>
    </source>
</reference>
<dbReference type="Proteomes" id="UP000521943">
    <property type="component" value="Unassembled WGS sequence"/>
</dbReference>
<dbReference type="SUPFAM" id="SSF141086">
    <property type="entry name" value="Agglutinin HPA-like"/>
    <property type="match status" value="3"/>
</dbReference>
<dbReference type="InterPro" id="IPR052487">
    <property type="entry name" value="Galactose-binding_lectin"/>
</dbReference>
<dbReference type="GO" id="GO:0070492">
    <property type="term" value="F:oligosaccharide binding"/>
    <property type="evidence" value="ECO:0007669"/>
    <property type="project" value="TreeGrafter"/>
</dbReference>
<evidence type="ECO:0000313" key="2">
    <source>
        <dbReference type="EMBL" id="KAF6750977.1"/>
    </source>
</evidence>
<dbReference type="OrthoDB" id="5419324at2759"/>
<protein>
    <recommendedName>
        <fullName evidence="1">H-type lectin domain-containing protein</fullName>
    </recommendedName>
</protein>
<dbReference type="InterPro" id="IPR037221">
    <property type="entry name" value="H-type_lectin_dom_sf"/>
</dbReference>
<dbReference type="EMBL" id="JACGCI010000053">
    <property type="protein sequence ID" value="KAF6750977.1"/>
    <property type="molecule type" value="Genomic_DNA"/>
</dbReference>
<dbReference type="GO" id="GO:0098636">
    <property type="term" value="C:protein complex involved in cell adhesion"/>
    <property type="evidence" value="ECO:0007669"/>
    <property type="project" value="TreeGrafter"/>
</dbReference>
<keyword evidence="3" id="KW-1185">Reference proteome</keyword>
<feature type="domain" description="H-type lectin" evidence="1">
    <location>
        <begin position="128"/>
        <end position="189"/>
    </location>
</feature>
<accession>A0A8H6M4A9</accession>
<dbReference type="GO" id="GO:0009986">
    <property type="term" value="C:cell surface"/>
    <property type="evidence" value="ECO:0007669"/>
    <property type="project" value="TreeGrafter"/>
</dbReference>
<dbReference type="PANTHER" id="PTHR46938">
    <property type="entry name" value="DISCOIDIN-1 SUBUNIT A-RELATED-RELATED"/>
    <property type="match status" value="1"/>
</dbReference>